<evidence type="ECO:0008006" key="3">
    <source>
        <dbReference type="Google" id="ProtNLM"/>
    </source>
</evidence>
<dbReference type="OrthoDB" id="980856at2"/>
<dbReference type="InterPro" id="IPR009050">
    <property type="entry name" value="Globin-like_sf"/>
</dbReference>
<name>A0A0J1H5I9_9GAMM</name>
<proteinExistence type="predicted"/>
<dbReference type="RefSeq" id="WP_047878270.1">
    <property type="nucleotide sequence ID" value="NZ_LDOT01000007.1"/>
</dbReference>
<organism evidence="1 2">
    <name type="scientific">Photobacterium aquae</name>
    <dbReference type="NCBI Taxonomy" id="1195763"/>
    <lineage>
        <taxon>Bacteria</taxon>
        <taxon>Pseudomonadati</taxon>
        <taxon>Pseudomonadota</taxon>
        <taxon>Gammaproteobacteria</taxon>
        <taxon>Vibrionales</taxon>
        <taxon>Vibrionaceae</taxon>
        <taxon>Photobacterium</taxon>
    </lineage>
</organism>
<dbReference type="Gene3D" id="1.10.490.10">
    <property type="entry name" value="Globins"/>
    <property type="match status" value="1"/>
</dbReference>
<evidence type="ECO:0000313" key="1">
    <source>
        <dbReference type="EMBL" id="KLV07000.1"/>
    </source>
</evidence>
<protein>
    <recommendedName>
        <fullName evidence="3">Globin</fullName>
    </recommendedName>
</protein>
<dbReference type="PATRIC" id="fig|1195763.3.peg.1624"/>
<evidence type="ECO:0000313" key="2">
    <source>
        <dbReference type="Proteomes" id="UP000036097"/>
    </source>
</evidence>
<gene>
    <name evidence="1" type="ORF">ABT56_07590</name>
</gene>
<dbReference type="GO" id="GO:0020037">
    <property type="term" value="F:heme binding"/>
    <property type="evidence" value="ECO:0007669"/>
    <property type="project" value="InterPro"/>
</dbReference>
<dbReference type="CDD" id="cd01040">
    <property type="entry name" value="Mb-like"/>
    <property type="match status" value="1"/>
</dbReference>
<dbReference type="InterPro" id="IPR012292">
    <property type="entry name" value="Globin/Proto"/>
</dbReference>
<reference evidence="1 2" key="1">
    <citation type="submission" date="2015-05" db="EMBL/GenBank/DDBJ databases">
        <title>Photobacterium galathea sp. nov.</title>
        <authorList>
            <person name="Machado H."/>
            <person name="Gram L."/>
        </authorList>
    </citation>
    <scope>NUCLEOTIDE SEQUENCE [LARGE SCALE GENOMIC DNA]</scope>
    <source>
        <strain evidence="1 2">CGMCC 1.12159</strain>
    </source>
</reference>
<dbReference type="InterPro" id="IPR044399">
    <property type="entry name" value="Mb-like_M"/>
</dbReference>
<dbReference type="GO" id="GO:0019825">
    <property type="term" value="F:oxygen binding"/>
    <property type="evidence" value="ECO:0007669"/>
    <property type="project" value="InterPro"/>
</dbReference>
<dbReference type="AlphaFoldDB" id="A0A0J1H5I9"/>
<dbReference type="Proteomes" id="UP000036097">
    <property type="component" value="Unassembled WGS sequence"/>
</dbReference>
<dbReference type="STRING" id="1195763.ABT56_07590"/>
<keyword evidence="2" id="KW-1185">Reference proteome</keyword>
<accession>A0A0J1H5I9</accession>
<comment type="caution">
    <text evidence="1">The sequence shown here is derived from an EMBL/GenBank/DDBJ whole genome shotgun (WGS) entry which is preliminary data.</text>
</comment>
<dbReference type="EMBL" id="LDOT01000007">
    <property type="protein sequence ID" value="KLV07000.1"/>
    <property type="molecule type" value="Genomic_DNA"/>
</dbReference>
<sequence length="143" mass="17273">MDFHQIFNDSYQRCQRHPQFFQIFYRNFWQQEERFQKMFENVDMTRQIKMLKLSILMIMLASTSEEAKDNIRRYARRHGPDGIGAQPEDFDIWIDSLLKAVKECDTHYNSDIDKAWRTCFKTGMEIMKQETQLAHTGKITQQH</sequence>
<dbReference type="SUPFAM" id="SSF46458">
    <property type="entry name" value="Globin-like"/>
    <property type="match status" value="1"/>
</dbReference>